<sequence>MLNSRIAAGLLGACVGDALGVPVKFTTRAERTTDPVQEMRGYGTWQQPAGTWSDDGSLLLCLAESLCQGFDLDHIAQTFVQWQTQAHWSARGTIFDIGLTTRYGLQRVQQGISPLKSGASHQDTCGNGALMRTLPLAFHYFRHLNFPQLLQEVHQTSAITHAHLRSQMACGIYVSIALCVLEGASAHAAYQQGIKNVYPHYQAPPYAQELIHFGRIWSGKIHTLPMTAIRSDGYVISTLEAALWCFLNHDSYAQAVLQAVNLGGDTDTTATVTGGLAGIYDGLDGIPRHWLQELARCDDIRRLAQRLEAAIFAYPA</sequence>
<proteinExistence type="inferred from homology"/>
<feature type="binding site" evidence="3">
    <location>
        <position position="265"/>
    </location>
    <ligand>
        <name>Mg(2+)</name>
        <dbReference type="ChEBI" id="CHEBI:18420"/>
        <label>1</label>
    </ligand>
</feature>
<reference evidence="5" key="1">
    <citation type="submission" date="2023-07" db="EMBL/GenBank/DDBJ databases">
        <authorList>
            <person name="Luz R."/>
            <person name="Cordeiro R."/>
            <person name="Fonseca A."/>
            <person name="Goncalves V."/>
        </authorList>
    </citation>
    <scope>NUCLEOTIDE SEQUENCE [LARGE SCALE GENOMIC DNA]</scope>
    <source>
        <strain evidence="5">BACA0444</strain>
    </source>
</reference>
<evidence type="ECO:0000313" key="5">
    <source>
        <dbReference type="Proteomes" id="UP001268256"/>
    </source>
</evidence>
<dbReference type="InterPro" id="IPR005502">
    <property type="entry name" value="Ribosyl_crysJ1"/>
</dbReference>
<accession>A0AAE4FT44</accession>
<dbReference type="GO" id="GO:0046872">
    <property type="term" value="F:metal ion binding"/>
    <property type="evidence" value="ECO:0007669"/>
    <property type="project" value="UniProtKB-KW"/>
</dbReference>
<evidence type="ECO:0000256" key="2">
    <source>
        <dbReference type="ARBA" id="ARBA00022801"/>
    </source>
</evidence>
<dbReference type="AlphaFoldDB" id="A0AAE4FT44"/>
<dbReference type="RefSeq" id="WP_322879070.1">
    <property type="nucleotide sequence ID" value="NZ_JAVMIP010000017.1"/>
</dbReference>
<comment type="cofactor">
    <cofactor evidence="3">
        <name>Mg(2+)</name>
        <dbReference type="ChEBI" id="CHEBI:18420"/>
    </cofactor>
    <text evidence="3">Binds 2 magnesium ions per subunit.</text>
</comment>
<evidence type="ECO:0000256" key="1">
    <source>
        <dbReference type="ARBA" id="ARBA00010702"/>
    </source>
</evidence>
<keyword evidence="3" id="KW-0460">Magnesium</keyword>
<dbReference type="PANTHER" id="PTHR16222">
    <property type="entry name" value="ADP-RIBOSYLGLYCOHYDROLASE"/>
    <property type="match status" value="1"/>
</dbReference>
<dbReference type="PANTHER" id="PTHR16222:SF24">
    <property type="entry name" value="ADP-RIBOSYLHYDROLASE ARH3"/>
    <property type="match status" value="1"/>
</dbReference>
<feature type="binding site" evidence="3">
    <location>
        <position position="55"/>
    </location>
    <ligand>
        <name>Mg(2+)</name>
        <dbReference type="ChEBI" id="CHEBI:18420"/>
        <label>1</label>
    </ligand>
</feature>
<dbReference type="InterPro" id="IPR036705">
    <property type="entry name" value="Ribosyl_crysJ1_sf"/>
</dbReference>
<comment type="caution">
    <text evidence="4">The sequence shown here is derived from an EMBL/GenBank/DDBJ whole genome shotgun (WGS) entry which is preliminary data.</text>
</comment>
<dbReference type="GO" id="GO:0016787">
    <property type="term" value="F:hydrolase activity"/>
    <property type="evidence" value="ECO:0007669"/>
    <property type="project" value="UniProtKB-KW"/>
</dbReference>
<keyword evidence="5" id="KW-1185">Reference proteome</keyword>
<dbReference type="Pfam" id="PF03747">
    <property type="entry name" value="ADP_ribosyl_GH"/>
    <property type="match status" value="1"/>
</dbReference>
<feature type="binding site" evidence="3">
    <location>
        <position position="53"/>
    </location>
    <ligand>
        <name>Mg(2+)</name>
        <dbReference type="ChEBI" id="CHEBI:18420"/>
        <label>1</label>
    </ligand>
</feature>
<dbReference type="EMBL" id="JAVMIP010000017">
    <property type="protein sequence ID" value="MDS3861844.1"/>
    <property type="molecule type" value="Genomic_DNA"/>
</dbReference>
<protein>
    <submittedName>
        <fullName evidence="4">ADP-ribosylglycohydrolase family protein</fullName>
    </submittedName>
</protein>
<name>A0AAE4FT44_9CYAN</name>
<dbReference type="InterPro" id="IPR050792">
    <property type="entry name" value="ADP-ribosylglycohydrolase"/>
</dbReference>
<keyword evidence="3" id="KW-0479">Metal-binding</keyword>
<evidence type="ECO:0000313" key="4">
    <source>
        <dbReference type="EMBL" id="MDS3861844.1"/>
    </source>
</evidence>
<evidence type="ECO:0000256" key="3">
    <source>
        <dbReference type="PIRSR" id="PIRSR605502-1"/>
    </source>
</evidence>
<feature type="binding site" evidence="3">
    <location>
        <position position="267"/>
    </location>
    <ligand>
        <name>Mg(2+)</name>
        <dbReference type="ChEBI" id="CHEBI:18420"/>
        <label>1</label>
    </ligand>
</feature>
<gene>
    <name evidence="4" type="ORF">RIF25_13625</name>
</gene>
<dbReference type="Proteomes" id="UP001268256">
    <property type="component" value="Unassembled WGS sequence"/>
</dbReference>
<dbReference type="Gene3D" id="1.10.4080.10">
    <property type="entry name" value="ADP-ribosylation/Crystallin J1"/>
    <property type="match status" value="1"/>
</dbReference>
<comment type="similarity">
    <text evidence="1">Belongs to the ADP-ribosylglycohydrolase family.</text>
</comment>
<feature type="binding site" evidence="3">
    <location>
        <position position="268"/>
    </location>
    <ligand>
        <name>Mg(2+)</name>
        <dbReference type="ChEBI" id="CHEBI:18420"/>
        <label>1</label>
    </ligand>
</feature>
<organism evidence="4 5">
    <name type="scientific">Pseudocalidococcus azoricus BACA0444</name>
    <dbReference type="NCBI Taxonomy" id="2918990"/>
    <lineage>
        <taxon>Bacteria</taxon>
        <taxon>Bacillati</taxon>
        <taxon>Cyanobacteriota</taxon>
        <taxon>Cyanophyceae</taxon>
        <taxon>Acaryochloridales</taxon>
        <taxon>Thermosynechococcaceae</taxon>
        <taxon>Pseudocalidococcus</taxon>
        <taxon>Pseudocalidococcus azoricus</taxon>
    </lineage>
</organism>
<feature type="binding site" evidence="3">
    <location>
        <position position="54"/>
    </location>
    <ligand>
        <name>Mg(2+)</name>
        <dbReference type="ChEBI" id="CHEBI:18420"/>
        <label>1</label>
    </ligand>
</feature>
<keyword evidence="2" id="KW-0378">Hydrolase</keyword>
<dbReference type="SUPFAM" id="SSF101478">
    <property type="entry name" value="ADP-ribosylglycohydrolase"/>
    <property type="match status" value="1"/>
</dbReference>